<protein>
    <submittedName>
        <fullName evidence="1">Uncharacterized protein</fullName>
    </submittedName>
</protein>
<comment type="caution">
    <text evidence="1">The sequence shown here is derived from an EMBL/GenBank/DDBJ whole genome shotgun (WGS) entry which is preliminary data.</text>
</comment>
<reference evidence="1 2" key="2">
    <citation type="journal article" date="2022" name="Mol. Ecol. Resour.">
        <title>The genomes of chicory, endive, great burdock and yacon provide insights into Asteraceae paleo-polyploidization history and plant inulin production.</title>
        <authorList>
            <person name="Fan W."/>
            <person name="Wang S."/>
            <person name="Wang H."/>
            <person name="Wang A."/>
            <person name="Jiang F."/>
            <person name="Liu H."/>
            <person name="Zhao H."/>
            <person name="Xu D."/>
            <person name="Zhang Y."/>
        </authorList>
    </citation>
    <scope>NUCLEOTIDE SEQUENCE [LARGE SCALE GENOMIC DNA]</scope>
    <source>
        <strain evidence="2">cv. Niubang</strain>
    </source>
</reference>
<accession>A0ACB9C4S9</accession>
<name>A0ACB9C4S9_ARCLA</name>
<dbReference type="Proteomes" id="UP001055879">
    <property type="component" value="Linkage Group LG05"/>
</dbReference>
<dbReference type="EMBL" id="CM042051">
    <property type="protein sequence ID" value="KAI3729235.1"/>
    <property type="molecule type" value="Genomic_DNA"/>
</dbReference>
<proteinExistence type="predicted"/>
<sequence>MIMAKLQRFGIRIRQLHTIISQETIKPSSPTPPHLKTHNLSLLDQFVGHIHMPIVFFYPNYNHDNTHILKKSLSHSLTQYYPFAGRFPAPHAPHINCNDQGIVFLEASNNGRLDEFIFRKEHDETLDQLIPNGLGCTVHKTSPNLIEVQLNHFVGGGAALAVSISHKLADAITMANFFNHWATVTRGGSPINPSFVSSSVTNAEILGFPLMDTQKMNYVRRRFVFPNSKLYELKKKVNAMGTSPMNPSRVELLTSLLFKCAVGAATKKSGSLMASNLFHTVNMRNRNIEKFPEMAAGNLSTTVIAKIGSDSGEIELNEVIGMLRKGIIEVEKLSDVEEVIGNLVSKLSTLGGEQSRAYISSSMCRFRFYEMDFGWGKPVDIMFRIPEVNDNCVLLMDAQSGDGIEALVRLQEEEMDIFRKDKELLAYVEDI</sequence>
<organism evidence="1 2">
    <name type="scientific">Arctium lappa</name>
    <name type="common">Greater burdock</name>
    <name type="synonym">Lappa major</name>
    <dbReference type="NCBI Taxonomy" id="4217"/>
    <lineage>
        <taxon>Eukaryota</taxon>
        <taxon>Viridiplantae</taxon>
        <taxon>Streptophyta</taxon>
        <taxon>Embryophyta</taxon>
        <taxon>Tracheophyta</taxon>
        <taxon>Spermatophyta</taxon>
        <taxon>Magnoliopsida</taxon>
        <taxon>eudicotyledons</taxon>
        <taxon>Gunneridae</taxon>
        <taxon>Pentapetalae</taxon>
        <taxon>asterids</taxon>
        <taxon>campanulids</taxon>
        <taxon>Asterales</taxon>
        <taxon>Asteraceae</taxon>
        <taxon>Carduoideae</taxon>
        <taxon>Cardueae</taxon>
        <taxon>Arctiinae</taxon>
        <taxon>Arctium</taxon>
    </lineage>
</organism>
<evidence type="ECO:0000313" key="2">
    <source>
        <dbReference type="Proteomes" id="UP001055879"/>
    </source>
</evidence>
<evidence type="ECO:0000313" key="1">
    <source>
        <dbReference type="EMBL" id="KAI3729235.1"/>
    </source>
</evidence>
<keyword evidence="2" id="KW-1185">Reference proteome</keyword>
<reference evidence="2" key="1">
    <citation type="journal article" date="2022" name="Mol. Ecol. Resour.">
        <title>The genomes of chicory, endive, great burdock and yacon provide insights into Asteraceae palaeo-polyploidization history and plant inulin production.</title>
        <authorList>
            <person name="Fan W."/>
            <person name="Wang S."/>
            <person name="Wang H."/>
            <person name="Wang A."/>
            <person name="Jiang F."/>
            <person name="Liu H."/>
            <person name="Zhao H."/>
            <person name="Xu D."/>
            <person name="Zhang Y."/>
        </authorList>
    </citation>
    <scope>NUCLEOTIDE SEQUENCE [LARGE SCALE GENOMIC DNA]</scope>
    <source>
        <strain evidence="2">cv. Niubang</strain>
    </source>
</reference>
<gene>
    <name evidence="1" type="ORF">L6452_17888</name>
</gene>